<comment type="caution">
    <text evidence="4">The sequence shown here is derived from an EMBL/GenBank/DDBJ whole genome shotgun (WGS) entry which is preliminary data.</text>
</comment>
<dbReference type="AlphaFoldDB" id="A0A8K0XS18"/>
<dbReference type="Proteomes" id="UP000813824">
    <property type="component" value="Unassembled WGS sequence"/>
</dbReference>
<sequence>MTTPNSPSHSTFTTATPPKSKFREHLSIFIPPLNFPIETSRFSPESPPTPPQAPRTISTWTNSSTMRSPVLLSKERDIEAGPSTSPRSVSTGTTNIKDRFTKLWFDVRTLGRDKEPELVPIQPAVLPPWSPLHVGKRNTMACCTECPCRKKQQKRRRTKRNRILICVLVLIILYLLGNTIFLNVRVLNTSTPPSSIPHSAPNTLSIDTQQCLSQYNVNAPSDPLGYPCGSCLPVLQQVPPNFSDSNPQDSQQIQNAVQFCGLRSIFDTSNDEAQSTFRSGGWVGDVKFCTWTGVSCDGTGKVSSLVLTFPAVPAAIPNEIGALDGLQALRVIGDSTIPAGSLPNTFTSLTSLGTLHLESTAITTIPDIFNSLNKLVTLELVRNTAMGSQLPSSLRSISLQNLVVNGQALNNPLSDLSTSAPLQSSMKLIDLSSTSLSGIVPSTISAFTSLVELHLDDNNLAGPLPPNFPSTLASFSMSNNTGLGGSNTGSFCSLPKLQNCDMRNTGLAAPGGCGVCTF</sequence>
<evidence type="ECO:0000313" key="4">
    <source>
        <dbReference type="EMBL" id="KAH8103262.1"/>
    </source>
</evidence>
<reference evidence="4" key="1">
    <citation type="journal article" date="2021" name="New Phytol.">
        <title>Evolutionary innovations through gain and loss of genes in the ectomycorrhizal Boletales.</title>
        <authorList>
            <person name="Wu G."/>
            <person name="Miyauchi S."/>
            <person name="Morin E."/>
            <person name="Kuo A."/>
            <person name="Drula E."/>
            <person name="Varga T."/>
            <person name="Kohler A."/>
            <person name="Feng B."/>
            <person name="Cao Y."/>
            <person name="Lipzen A."/>
            <person name="Daum C."/>
            <person name="Hundley H."/>
            <person name="Pangilinan J."/>
            <person name="Johnson J."/>
            <person name="Barry K."/>
            <person name="LaButti K."/>
            <person name="Ng V."/>
            <person name="Ahrendt S."/>
            <person name="Min B."/>
            <person name="Choi I.G."/>
            <person name="Park H."/>
            <person name="Plett J.M."/>
            <person name="Magnuson J."/>
            <person name="Spatafora J.W."/>
            <person name="Nagy L.G."/>
            <person name="Henrissat B."/>
            <person name="Grigoriev I.V."/>
            <person name="Yang Z.L."/>
            <person name="Xu J."/>
            <person name="Martin F.M."/>
        </authorList>
    </citation>
    <scope>NUCLEOTIDE SEQUENCE</scope>
    <source>
        <strain evidence="4">KKN 215</strain>
    </source>
</reference>
<dbReference type="Gene3D" id="3.80.10.10">
    <property type="entry name" value="Ribonuclease Inhibitor"/>
    <property type="match status" value="2"/>
</dbReference>
<dbReference type="InterPro" id="IPR032675">
    <property type="entry name" value="LRR_dom_sf"/>
</dbReference>
<evidence type="ECO:0000256" key="2">
    <source>
        <dbReference type="SAM" id="MobiDB-lite"/>
    </source>
</evidence>
<keyword evidence="5" id="KW-1185">Reference proteome</keyword>
<keyword evidence="3" id="KW-1133">Transmembrane helix</keyword>
<dbReference type="OrthoDB" id="676979at2759"/>
<proteinExistence type="predicted"/>
<keyword evidence="3" id="KW-0472">Membrane</keyword>
<dbReference type="PANTHER" id="PTHR48059">
    <property type="entry name" value="POLYGALACTURONASE INHIBITOR 1"/>
    <property type="match status" value="1"/>
</dbReference>
<feature type="transmembrane region" description="Helical" evidence="3">
    <location>
        <begin position="163"/>
        <end position="184"/>
    </location>
</feature>
<evidence type="ECO:0000256" key="1">
    <source>
        <dbReference type="ARBA" id="ARBA00004196"/>
    </source>
</evidence>
<name>A0A8K0XS18_9AGAR</name>
<feature type="compositionally biased region" description="Polar residues" evidence="2">
    <location>
        <begin position="82"/>
        <end position="93"/>
    </location>
</feature>
<feature type="region of interest" description="Disordered" evidence="2">
    <location>
        <begin position="39"/>
        <end position="93"/>
    </location>
</feature>
<protein>
    <submittedName>
        <fullName evidence="4">RNI-like protein</fullName>
    </submittedName>
</protein>
<keyword evidence="3" id="KW-0812">Transmembrane</keyword>
<evidence type="ECO:0000256" key="3">
    <source>
        <dbReference type="SAM" id="Phobius"/>
    </source>
</evidence>
<gene>
    <name evidence="4" type="ORF">BXZ70DRAFT_968759</name>
</gene>
<accession>A0A8K0XS18</accession>
<dbReference type="PANTHER" id="PTHR48059:SF30">
    <property type="entry name" value="OS06G0587000 PROTEIN"/>
    <property type="match status" value="1"/>
</dbReference>
<feature type="compositionally biased region" description="Polar residues" evidence="2">
    <location>
        <begin position="57"/>
        <end position="67"/>
    </location>
</feature>
<organism evidence="4 5">
    <name type="scientific">Cristinia sonorae</name>
    <dbReference type="NCBI Taxonomy" id="1940300"/>
    <lineage>
        <taxon>Eukaryota</taxon>
        <taxon>Fungi</taxon>
        <taxon>Dikarya</taxon>
        <taxon>Basidiomycota</taxon>
        <taxon>Agaricomycotina</taxon>
        <taxon>Agaricomycetes</taxon>
        <taxon>Agaricomycetidae</taxon>
        <taxon>Agaricales</taxon>
        <taxon>Pleurotineae</taxon>
        <taxon>Stephanosporaceae</taxon>
        <taxon>Cristinia</taxon>
    </lineage>
</organism>
<evidence type="ECO:0000313" key="5">
    <source>
        <dbReference type="Proteomes" id="UP000813824"/>
    </source>
</evidence>
<dbReference type="SUPFAM" id="SSF52058">
    <property type="entry name" value="L domain-like"/>
    <property type="match status" value="1"/>
</dbReference>
<comment type="subcellular location">
    <subcellularLocation>
        <location evidence="1">Cell envelope</location>
    </subcellularLocation>
</comment>
<dbReference type="InterPro" id="IPR051848">
    <property type="entry name" value="PGIP"/>
</dbReference>
<dbReference type="EMBL" id="JAEVFJ010000007">
    <property type="protein sequence ID" value="KAH8103262.1"/>
    <property type="molecule type" value="Genomic_DNA"/>
</dbReference>